<protein>
    <submittedName>
        <fullName evidence="1">Uncharacterized protein</fullName>
    </submittedName>
</protein>
<keyword evidence="2" id="KW-1185">Reference proteome</keyword>
<evidence type="ECO:0000313" key="1">
    <source>
        <dbReference type="EMBL" id="KAJ7011610.1"/>
    </source>
</evidence>
<dbReference type="Proteomes" id="UP001164929">
    <property type="component" value="Chromosome 1"/>
</dbReference>
<organism evidence="1 2">
    <name type="scientific">Populus alba x Populus x berolinensis</name>
    <dbReference type="NCBI Taxonomy" id="444605"/>
    <lineage>
        <taxon>Eukaryota</taxon>
        <taxon>Viridiplantae</taxon>
        <taxon>Streptophyta</taxon>
        <taxon>Embryophyta</taxon>
        <taxon>Tracheophyta</taxon>
        <taxon>Spermatophyta</taxon>
        <taxon>Magnoliopsida</taxon>
        <taxon>eudicotyledons</taxon>
        <taxon>Gunneridae</taxon>
        <taxon>Pentapetalae</taxon>
        <taxon>rosids</taxon>
        <taxon>fabids</taxon>
        <taxon>Malpighiales</taxon>
        <taxon>Salicaceae</taxon>
        <taxon>Saliceae</taxon>
        <taxon>Populus</taxon>
    </lineage>
</organism>
<sequence length="28" mass="3111">MLLNLVPDNLDRIVKKSLDLCSGNSQHS</sequence>
<dbReference type="AlphaFoldDB" id="A0AAD6RMA3"/>
<gene>
    <name evidence="1" type="ORF">NC653_001890</name>
</gene>
<reference evidence="1 2" key="1">
    <citation type="journal article" date="2023" name="Mol. Ecol. Resour.">
        <title>Chromosome-level genome assembly of a triploid poplar Populus alba 'Berolinensis'.</title>
        <authorList>
            <person name="Chen S."/>
            <person name="Yu Y."/>
            <person name="Wang X."/>
            <person name="Wang S."/>
            <person name="Zhang T."/>
            <person name="Zhou Y."/>
            <person name="He R."/>
            <person name="Meng N."/>
            <person name="Wang Y."/>
            <person name="Liu W."/>
            <person name="Liu Z."/>
            <person name="Liu J."/>
            <person name="Guo Q."/>
            <person name="Huang H."/>
            <person name="Sederoff R.R."/>
            <person name="Wang G."/>
            <person name="Qu G."/>
            <person name="Chen S."/>
        </authorList>
    </citation>
    <scope>NUCLEOTIDE SEQUENCE [LARGE SCALE GENOMIC DNA]</scope>
    <source>
        <strain evidence="1">SC-2020</strain>
    </source>
</reference>
<dbReference type="EMBL" id="JAQIZT010000001">
    <property type="protein sequence ID" value="KAJ7011610.1"/>
    <property type="molecule type" value="Genomic_DNA"/>
</dbReference>
<evidence type="ECO:0000313" key="2">
    <source>
        <dbReference type="Proteomes" id="UP001164929"/>
    </source>
</evidence>
<proteinExistence type="predicted"/>
<comment type="caution">
    <text evidence="1">The sequence shown here is derived from an EMBL/GenBank/DDBJ whole genome shotgun (WGS) entry which is preliminary data.</text>
</comment>
<name>A0AAD6RMA3_9ROSI</name>
<accession>A0AAD6RMA3</accession>